<dbReference type="InterPro" id="IPR036457">
    <property type="entry name" value="PPM-type-like_dom_sf"/>
</dbReference>
<reference evidence="2" key="1">
    <citation type="submission" date="2022-11" db="EMBL/GenBank/DDBJ databases">
        <title>Minimal conservation of predation-associated metabolite biosynthetic gene clusters underscores biosynthetic potential of Myxococcota including descriptions for ten novel species: Archangium lansinium sp. nov., Myxococcus landrumus sp. nov., Nannocystis bai.</title>
        <authorList>
            <person name="Ahearne A."/>
            <person name="Stevens C."/>
            <person name="Dowd S."/>
        </authorList>
    </citation>
    <scope>NUCLEOTIDE SEQUENCE</scope>
    <source>
        <strain evidence="2">Fl3</strain>
    </source>
</reference>
<proteinExistence type="predicted"/>
<evidence type="ECO:0000313" key="3">
    <source>
        <dbReference type="Proteomes" id="UP001164459"/>
    </source>
</evidence>
<dbReference type="PANTHER" id="PTHR13832:SF827">
    <property type="entry name" value="PROTEIN PHOSPHATASE 1L"/>
    <property type="match status" value="1"/>
</dbReference>
<dbReference type="SUPFAM" id="SSF81606">
    <property type="entry name" value="PP2C-like"/>
    <property type="match status" value="1"/>
</dbReference>
<dbReference type="PROSITE" id="PS51746">
    <property type="entry name" value="PPM_2"/>
    <property type="match status" value="1"/>
</dbReference>
<accession>A0ABY7H6I5</accession>
<dbReference type="SMART" id="SM00331">
    <property type="entry name" value="PP2C_SIG"/>
    <property type="match status" value="1"/>
</dbReference>
<dbReference type="InterPro" id="IPR001932">
    <property type="entry name" value="PPM-type_phosphatase-like_dom"/>
</dbReference>
<dbReference type="Gene3D" id="3.60.40.10">
    <property type="entry name" value="PPM-type phosphatase domain"/>
    <property type="match status" value="1"/>
</dbReference>
<evidence type="ECO:0000259" key="1">
    <source>
        <dbReference type="PROSITE" id="PS51746"/>
    </source>
</evidence>
<keyword evidence="3" id="KW-1185">Reference proteome</keyword>
<feature type="domain" description="PPM-type phosphatase" evidence="1">
    <location>
        <begin position="4"/>
        <end position="268"/>
    </location>
</feature>
<dbReference type="CDD" id="cd00143">
    <property type="entry name" value="PP2Cc"/>
    <property type="match status" value="1"/>
</dbReference>
<dbReference type="PANTHER" id="PTHR13832">
    <property type="entry name" value="PROTEIN PHOSPHATASE 2C"/>
    <property type="match status" value="1"/>
</dbReference>
<gene>
    <name evidence="2" type="ORF">O0S08_01900</name>
</gene>
<protein>
    <submittedName>
        <fullName evidence="2">Protein phosphatase 2C domain-containing protein</fullName>
    </submittedName>
</protein>
<name>A0ABY7H6I5_9BACT</name>
<dbReference type="Pfam" id="PF13672">
    <property type="entry name" value="PP2C_2"/>
    <property type="match status" value="1"/>
</dbReference>
<dbReference type="EMBL" id="CP114040">
    <property type="protein sequence ID" value="WAS94889.1"/>
    <property type="molecule type" value="Genomic_DNA"/>
</dbReference>
<evidence type="ECO:0000313" key="2">
    <source>
        <dbReference type="EMBL" id="WAS94889.1"/>
    </source>
</evidence>
<dbReference type="InterPro" id="IPR015655">
    <property type="entry name" value="PP2C"/>
</dbReference>
<dbReference type="Proteomes" id="UP001164459">
    <property type="component" value="Chromosome"/>
</dbReference>
<dbReference type="RefSeq" id="WP_269037224.1">
    <property type="nucleotide sequence ID" value="NZ_CP114040.1"/>
</dbReference>
<organism evidence="2 3">
    <name type="scientific">Nannocystis punicea</name>
    <dbReference type="NCBI Taxonomy" id="2995304"/>
    <lineage>
        <taxon>Bacteria</taxon>
        <taxon>Pseudomonadati</taxon>
        <taxon>Myxococcota</taxon>
        <taxon>Polyangia</taxon>
        <taxon>Nannocystales</taxon>
        <taxon>Nannocystaceae</taxon>
        <taxon>Nannocystis</taxon>
    </lineage>
</organism>
<sequence length="275" mass="30036">MRTRHQGDTDVGRRRSQNEDAFVGNDELGLFVVCDGVGGRACGEVASQTTVQLILEWVDREVELIQLAHEEARLAQRRVVHGAPVEPQIRVSPETVARLGGLVRSALQNACYLVHGMAEVDARYTGMSTTASVVLVAGELAIVGQVGDSRVYLARGDDVRQLTEDHTLLNMQVKQGLASADKARGRKSQITRAIGLREFVEVDIMAFPLQLGDRLLLCSDGLHEYLDQAADTLIDLFRLHPRVAAPAAIRYANLCGGKDNITALFVEVIEGGRDR</sequence>
<dbReference type="SMART" id="SM00332">
    <property type="entry name" value="PP2Cc"/>
    <property type="match status" value="1"/>
</dbReference>